<name>A0ABV8PIB6_9FLAO</name>
<evidence type="ECO:0000313" key="3">
    <source>
        <dbReference type="Proteomes" id="UP001595841"/>
    </source>
</evidence>
<dbReference type="SUPFAM" id="SSF52096">
    <property type="entry name" value="ClpP/crotonase"/>
    <property type="match status" value="1"/>
</dbReference>
<dbReference type="Proteomes" id="UP001595841">
    <property type="component" value="Unassembled WGS sequence"/>
</dbReference>
<dbReference type="InterPro" id="IPR005151">
    <property type="entry name" value="Tail-specific_protease"/>
</dbReference>
<feature type="domain" description="Tail specific protease" evidence="1">
    <location>
        <begin position="366"/>
        <end position="546"/>
    </location>
</feature>
<dbReference type="RefSeq" id="WP_379763129.1">
    <property type="nucleotide sequence ID" value="NZ_JBHSCL010000004.1"/>
</dbReference>
<dbReference type="Pfam" id="PF03572">
    <property type="entry name" value="Peptidase_S41"/>
    <property type="match status" value="1"/>
</dbReference>
<dbReference type="EMBL" id="JBHSCL010000004">
    <property type="protein sequence ID" value="MFC4219768.1"/>
    <property type="molecule type" value="Genomic_DNA"/>
</dbReference>
<dbReference type="PANTHER" id="PTHR11261:SF3">
    <property type="entry name" value="RETINOL-BINDING PROTEIN 3"/>
    <property type="match status" value="1"/>
</dbReference>
<evidence type="ECO:0000313" key="2">
    <source>
        <dbReference type="EMBL" id="MFC4219768.1"/>
    </source>
</evidence>
<accession>A0ABV8PIB6</accession>
<sequence>MKWDKLLLNSCATFVLIGVCLTSCNESKAVDLIIENHLATTGFDGDLDSKAYCLNGNLEIERYGINVPFSVSTDGKSYYVFDQMELKSEYPSDYLPSFSKLMFDEKAFLVTNFSLTVEQLKKLKSNKDFDEHKIVFWEEFPKAVYDNWKSTELTVANPVLLLKQMGYNFKLDGKTQFNAQNAYVVTAFSPRSQITLKLFINTKTLLLEGMVFNSFHPQMGEVEITRKVNSYANNGPFRYVQNWTDSRAGTEVNYSVTNFEMVDEPTHIAQISKATKVFPLPKAGIEDVINTYLTELKETCPDSTVVAKIEHGLQLKLLNGEFTEELSPGILASRLNREILNLTGEHQHRIFYDPLEYMFLQEKKEVNPTNISIHPEDVGNYIYLKMDKIPELAAVKPNLDAMMLTAQKKDALIIDLRESRGGDPEFNRYMMSFFLTPDQPLYTKQTKGSHLTIKVPNNPIRIDRSLEVYVVISDETSYEAEQLTYMMQTFKVGRIIGEISYGATQSPKRAIIGDGIIAEIPISKEIHTVTDNNWDNVGVIPDIIQSVGDKEKILGTIDSLRIHR</sequence>
<evidence type="ECO:0000259" key="1">
    <source>
        <dbReference type="SMART" id="SM00245"/>
    </source>
</evidence>
<reference evidence="3" key="1">
    <citation type="journal article" date="2019" name="Int. J. Syst. Evol. Microbiol.">
        <title>The Global Catalogue of Microorganisms (GCM) 10K type strain sequencing project: providing services to taxonomists for standard genome sequencing and annotation.</title>
        <authorList>
            <consortium name="The Broad Institute Genomics Platform"/>
            <consortium name="The Broad Institute Genome Sequencing Center for Infectious Disease"/>
            <person name="Wu L."/>
            <person name="Ma J."/>
        </authorList>
    </citation>
    <scope>NUCLEOTIDE SEQUENCE [LARGE SCALE GENOMIC DNA]</scope>
    <source>
        <strain evidence="3">CGMCC 1.15774</strain>
    </source>
</reference>
<gene>
    <name evidence="2" type="ORF">ACFOWS_06480</name>
</gene>
<dbReference type="Gene3D" id="3.90.226.10">
    <property type="entry name" value="2-enoyl-CoA Hydratase, Chain A, domain 1"/>
    <property type="match status" value="1"/>
</dbReference>
<organism evidence="2 3">
    <name type="scientific">Flagellimonas marina</name>
    <dbReference type="NCBI Taxonomy" id="1775168"/>
    <lineage>
        <taxon>Bacteria</taxon>
        <taxon>Pseudomonadati</taxon>
        <taxon>Bacteroidota</taxon>
        <taxon>Flavobacteriia</taxon>
        <taxon>Flavobacteriales</taxon>
        <taxon>Flavobacteriaceae</taxon>
        <taxon>Flagellimonas</taxon>
    </lineage>
</organism>
<dbReference type="Gene3D" id="3.30.750.44">
    <property type="match status" value="1"/>
</dbReference>
<dbReference type="SMART" id="SM00245">
    <property type="entry name" value="TSPc"/>
    <property type="match status" value="1"/>
</dbReference>
<keyword evidence="3" id="KW-1185">Reference proteome</keyword>
<dbReference type="PANTHER" id="PTHR11261">
    <property type="entry name" value="INTERPHOTORECEPTOR RETINOID-BINDING PROTEIN"/>
    <property type="match status" value="1"/>
</dbReference>
<comment type="caution">
    <text evidence="2">The sequence shown here is derived from an EMBL/GenBank/DDBJ whole genome shotgun (WGS) entry which is preliminary data.</text>
</comment>
<proteinExistence type="predicted"/>
<dbReference type="InterPro" id="IPR029045">
    <property type="entry name" value="ClpP/crotonase-like_dom_sf"/>
</dbReference>
<protein>
    <submittedName>
        <fullName evidence="2">S41 family peptidase</fullName>
    </submittedName>
</protein>